<gene>
    <name evidence="7" type="ORF">SAMN05421687_11426</name>
</gene>
<evidence type="ECO:0000313" key="7">
    <source>
        <dbReference type="EMBL" id="SIS62916.1"/>
    </source>
</evidence>
<evidence type="ECO:0000256" key="2">
    <source>
        <dbReference type="ARBA" id="ARBA00022692"/>
    </source>
</evidence>
<evidence type="ECO:0000313" key="8">
    <source>
        <dbReference type="Proteomes" id="UP000187608"/>
    </source>
</evidence>
<feature type="transmembrane region" description="Helical" evidence="5">
    <location>
        <begin position="20"/>
        <end position="37"/>
    </location>
</feature>
<dbReference type="Pfam" id="PF03816">
    <property type="entry name" value="LytR_cpsA_psr"/>
    <property type="match status" value="1"/>
</dbReference>
<organism evidence="7 8">
    <name type="scientific">Salimicrobium flavidum</name>
    <dbReference type="NCBI Taxonomy" id="570947"/>
    <lineage>
        <taxon>Bacteria</taxon>
        <taxon>Bacillati</taxon>
        <taxon>Bacillota</taxon>
        <taxon>Bacilli</taxon>
        <taxon>Bacillales</taxon>
        <taxon>Bacillaceae</taxon>
        <taxon>Salimicrobium</taxon>
    </lineage>
</organism>
<dbReference type="InterPro" id="IPR004474">
    <property type="entry name" value="LytR_CpsA_psr"/>
</dbReference>
<dbReference type="OrthoDB" id="27330at2"/>
<keyword evidence="4 5" id="KW-1133">Transmembrane helix</keyword>
<dbReference type="InterPro" id="IPR050922">
    <property type="entry name" value="LytR/CpsA/Psr_CW_biosynth"/>
</dbReference>
<feature type="domain" description="Cell envelope-related transcriptional attenuator" evidence="6">
    <location>
        <begin position="86"/>
        <end position="232"/>
    </location>
</feature>
<evidence type="ECO:0000259" key="6">
    <source>
        <dbReference type="Pfam" id="PF03816"/>
    </source>
</evidence>
<evidence type="ECO:0000256" key="4">
    <source>
        <dbReference type="ARBA" id="ARBA00022989"/>
    </source>
</evidence>
<accession>A0A1N7KN48</accession>
<dbReference type="NCBIfam" id="TIGR00350">
    <property type="entry name" value="lytR_cpsA_psr"/>
    <property type="match status" value="1"/>
</dbReference>
<dbReference type="AlphaFoldDB" id="A0A1N7KN48"/>
<dbReference type="GO" id="GO:0071555">
    <property type="term" value="P:cell wall organization"/>
    <property type="evidence" value="ECO:0007669"/>
    <property type="project" value="UniProtKB-KW"/>
</dbReference>
<reference evidence="8" key="1">
    <citation type="submission" date="2017-01" db="EMBL/GenBank/DDBJ databases">
        <authorList>
            <person name="Varghese N."/>
            <person name="Submissions S."/>
        </authorList>
    </citation>
    <scope>NUCLEOTIDE SEQUENCE [LARGE SCALE GENOMIC DNA]</scope>
    <source>
        <strain evidence="8">DSM 23127</strain>
    </source>
</reference>
<sequence length="314" mass="35759">MKKKFRSSFKQGKWWKIPLLLILLLSFGTSLYFFLIYQEVKGTVNERMQEDIPAIEHSVTKKKLDRKAPLNVLLMGVDKRSNDRGRSDAIMVLTLEPSNDRSQLISIPRDTRTTLVGEGEKNGVVDKINHAYAFGGPGMTVSTVEHLLEIEVDYYVKINMEGLVQMVDTVGGITVYNSMEWTGENGFHYRPGELALNGEEALQFVRMRYEDPEGDAGRNNRQREVIQGILDEGAKISSINKAEEIIGVLGDNVTMNMDFATVQELLMHYRNTRNNMTTYQMEGTGTMINGIYYLQMSDEEIQQVHERITAYNPK</sequence>
<dbReference type="PANTHER" id="PTHR33392:SF6">
    <property type="entry name" value="POLYISOPRENYL-TEICHOIC ACID--PEPTIDOGLYCAN TEICHOIC ACID TRANSFERASE TAGU"/>
    <property type="match status" value="1"/>
</dbReference>
<keyword evidence="2 5" id="KW-0812">Transmembrane</keyword>
<protein>
    <submittedName>
        <fullName evidence="7">Transcriptional attenuator, LytR family</fullName>
    </submittedName>
</protein>
<dbReference type="PANTHER" id="PTHR33392">
    <property type="entry name" value="POLYISOPRENYL-TEICHOIC ACID--PEPTIDOGLYCAN TEICHOIC ACID TRANSFERASE TAGU"/>
    <property type="match status" value="1"/>
</dbReference>
<evidence type="ECO:0000256" key="1">
    <source>
        <dbReference type="ARBA" id="ARBA00006068"/>
    </source>
</evidence>
<dbReference type="EMBL" id="FTOC01000014">
    <property type="protein sequence ID" value="SIS62916.1"/>
    <property type="molecule type" value="Genomic_DNA"/>
</dbReference>
<dbReference type="RefSeq" id="WP_076560599.1">
    <property type="nucleotide sequence ID" value="NZ_FTOC01000014.1"/>
</dbReference>
<evidence type="ECO:0000256" key="3">
    <source>
        <dbReference type="ARBA" id="ARBA00022968"/>
    </source>
</evidence>
<dbReference type="Proteomes" id="UP000187608">
    <property type="component" value="Unassembled WGS sequence"/>
</dbReference>
<name>A0A1N7KN48_9BACI</name>
<proteinExistence type="inferred from homology"/>
<keyword evidence="3" id="KW-0735">Signal-anchor</keyword>
<evidence type="ECO:0000256" key="5">
    <source>
        <dbReference type="SAM" id="Phobius"/>
    </source>
</evidence>
<keyword evidence="8" id="KW-1185">Reference proteome</keyword>
<dbReference type="Gene3D" id="3.40.630.190">
    <property type="entry name" value="LCP protein"/>
    <property type="match status" value="1"/>
</dbReference>
<dbReference type="STRING" id="570947.SAMN05421687_11426"/>
<comment type="similarity">
    <text evidence="1">Belongs to the LytR/CpsA/Psr (LCP) family.</text>
</comment>
<keyword evidence="5" id="KW-0472">Membrane</keyword>